<accession>M0DV22</accession>
<feature type="compositionally biased region" description="Basic and acidic residues" evidence="1">
    <location>
        <begin position="36"/>
        <end position="68"/>
    </location>
</feature>
<dbReference type="PATRIC" id="fig|1227465.4.peg.3302"/>
<gene>
    <name evidence="2" type="ORF">C463_17068</name>
</gene>
<dbReference type="Proteomes" id="UP000011586">
    <property type="component" value="Unassembled WGS sequence"/>
</dbReference>
<dbReference type="STRING" id="1227465.C463_17068"/>
<keyword evidence="3" id="KW-1185">Reference proteome</keyword>
<sequence>MTAGPTPETDRGLPDDTPTRHTTMITPLSDSASPANRRDTASLADRRAAAERSTDDRSNDRGRGETNR</sequence>
<reference evidence="2 3" key="1">
    <citation type="journal article" date="2014" name="PLoS Genet.">
        <title>Phylogenetically driven sequencing of extremely halophilic archaea reveals strategies for static and dynamic osmo-response.</title>
        <authorList>
            <person name="Becker E.A."/>
            <person name="Seitzer P.M."/>
            <person name="Tritt A."/>
            <person name="Larsen D."/>
            <person name="Krusor M."/>
            <person name="Yao A.I."/>
            <person name="Wu D."/>
            <person name="Madern D."/>
            <person name="Eisen J.A."/>
            <person name="Darling A.E."/>
            <person name="Facciotti M.T."/>
        </authorList>
    </citation>
    <scope>NUCLEOTIDE SEQUENCE [LARGE SCALE GENOMIC DNA]</scope>
    <source>
        <strain evidence="2 3">DSM 19288</strain>
    </source>
</reference>
<dbReference type="EMBL" id="AOJK01000078">
    <property type="protein sequence ID" value="ELZ39375.1"/>
    <property type="molecule type" value="Genomic_DNA"/>
</dbReference>
<proteinExistence type="predicted"/>
<evidence type="ECO:0000256" key="1">
    <source>
        <dbReference type="SAM" id="MobiDB-lite"/>
    </source>
</evidence>
<dbReference type="AlphaFoldDB" id="M0DV22"/>
<feature type="compositionally biased region" description="Basic and acidic residues" evidence="1">
    <location>
        <begin position="8"/>
        <end position="19"/>
    </location>
</feature>
<organism evidence="2 3">
    <name type="scientific">Halorubrum californiense DSM 19288</name>
    <dbReference type="NCBI Taxonomy" id="1227465"/>
    <lineage>
        <taxon>Archaea</taxon>
        <taxon>Methanobacteriati</taxon>
        <taxon>Methanobacteriota</taxon>
        <taxon>Stenosarchaea group</taxon>
        <taxon>Halobacteria</taxon>
        <taxon>Halobacteriales</taxon>
        <taxon>Haloferacaceae</taxon>
        <taxon>Halorubrum</taxon>
    </lineage>
</organism>
<protein>
    <submittedName>
        <fullName evidence="2">Uncharacterized protein</fullName>
    </submittedName>
</protein>
<comment type="caution">
    <text evidence="2">The sequence shown here is derived from an EMBL/GenBank/DDBJ whole genome shotgun (WGS) entry which is preliminary data.</text>
</comment>
<feature type="compositionally biased region" description="Polar residues" evidence="1">
    <location>
        <begin position="20"/>
        <end position="34"/>
    </location>
</feature>
<name>M0DV22_9EURY</name>
<evidence type="ECO:0000313" key="3">
    <source>
        <dbReference type="Proteomes" id="UP000011586"/>
    </source>
</evidence>
<feature type="region of interest" description="Disordered" evidence="1">
    <location>
        <begin position="1"/>
        <end position="68"/>
    </location>
</feature>
<evidence type="ECO:0000313" key="2">
    <source>
        <dbReference type="EMBL" id="ELZ39375.1"/>
    </source>
</evidence>